<organism evidence="2 3">
    <name type="scientific">Aristolochia fimbriata</name>
    <name type="common">White veined hardy Dutchman's pipe vine</name>
    <dbReference type="NCBI Taxonomy" id="158543"/>
    <lineage>
        <taxon>Eukaryota</taxon>
        <taxon>Viridiplantae</taxon>
        <taxon>Streptophyta</taxon>
        <taxon>Embryophyta</taxon>
        <taxon>Tracheophyta</taxon>
        <taxon>Spermatophyta</taxon>
        <taxon>Magnoliopsida</taxon>
        <taxon>Magnoliidae</taxon>
        <taxon>Piperales</taxon>
        <taxon>Aristolochiaceae</taxon>
        <taxon>Aristolochia</taxon>
    </lineage>
</organism>
<feature type="compositionally biased region" description="Basic and acidic residues" evidence="1">
    <location>
        <begin position="142"/>
        <end position="154"/>
    </location>
</feature>
<proteinExistence type="predicted"/>
<dbReference type="AlphaFoldDB" id="A0AAV7ERA3"/>
<sequence length="167" mass="17901">MRRNKSAAAVNEEPIDVGQGELYAPKHAVRVLNDGDVINRNNIKAVGTSTLKPVLEASKVVAADVRRNLSLIKDKLMDKLAAAPVPAEALDNARHFVESAVRDVANAAQGLTKDALNRIKTHLAEIIPSLSPHLTAKMVEDAEKEAMGARKTGEDEGANQGNPRSKL</sequence>
<name>A0AAV7ERA3_ARIFI</name>
<feature type="region of interest" description="Disordered" evidence="1">
    <location>
        <begin position="142"/>
        <end position="167"/>
    </location>
</feature>
<evidence type="ECO:0000256" key="1">
    <source>
        <dbReference type="SAM" id="MobiDB-lite"/>
    </source>
</evidence>
<evidence type="ECO:0000313" key="3">
    <source>
        <dbReference type="Proteomes" id="UP000825729"/>
    </source>
</evidence>
<accession>A0AAV7ERA3</accession>
<protein>
    <submittedName>
        <fullName evidence="2">Uncharacterized protein</fullName>
    </submittedName>
</protein>
<reference evidence="2 3" key="1">
    <citation type="submission" date="2021-07" db="EMBL/GenBank/DDBJ databases">
        <title>The Aristolochia fimbriata genome: insights into angiosperm evolution, floral development and chemical biosynthesis.</title>
        <authorList>
            <person name="Jiao Y."/>
        </authorList>
    </citation>
    <scope>NUCLEOTIDE SEQUENCE [LARGE SCALE GENOMIC DNA]</scope>
    <source>
        <strain evidence="2">IBCAS-2021</strain>
        <tissue evidence="2">Leaf</tissue>
    </source>
</reference>
<keyword evidence="3" id="KW-1185">Reference proteome</keyword>
<dbReference type="EMBL" id="JAINDJ010000004">
    <property type="protein sequence ID" value="KAG9450166.1"/>
    <property type="molecule type" value="Genomic_DNA"/>
</dbReference>
<gene>
    <name evidence="2" type="ORF">H6P81_010131</name>
</gene>
<comment type="caution">
    <text evidence="2">The sequence shown here is derived from an EMBL/GenBank/DDBJ whole genome shotgun (WGS) entry which is preliminary data.</text>
</comment>
<evidence type="ECO:0000313" key="2">
    <source>
        <dbReference type="EMBL" id="KAG9450166.1"/>
    </source>
</evidence>
<dbReference type="Proteomes" id="UP000825729">
    <property type="component" value="Unassembled WGS sequence"/>
</dbReference>